<reference evidence="1 2" key="1">
    <citation type="submission" date="2014-04" db="EMBL/GenBank/DDBJ databases">
        <title>Evolutionary Origins and Diversification of the Mycorrhizal Mutualists.</title>
        <authorList>
            <consortium name="DOE Joint Genome Institute"/>
            <consortium name="Mycorrhizal Genomics Consortium"/>
            <person name="Kohler A."/>
            <person name="Kuo A."/>
            <person name="Nagy L.G."/>
            <person name="Floudas D."/>
            <person name="Copeland A."/>
            <person name="Barry K.W."/>
            <person name="Cichocki N."/>
            <person name="Veneault-Fourrey C."/>
            <person name="LaButti K."/>
            <person name="Lindquist E.A."/>
            <person name="Lipzen A."/>
            <person name="Lundell T."/>
            <person name="Morin E."/>
            <person name="Murat C."/>
            <person name="Riley R."/>
            <person name="Ohm R."/>
            <person name="Sun H."/>
            <person name="Tunlid A."/>
            <person name="Henrissat B."/>
            <person name="Grigoriev I.V."/>
            <person name="Hibbett D.S."/>
            <person name="Martin F."/>
        </authorList>
    </citation>
    <scope>NUCLEOTIDE SEQUENCE [LARGE SCALE GENOMIC DNA]</scope>
    <source>
        <strain evidence="1 2">Koide BX008</strain>
    </source>
</reference>
<evidence type="ECO:0000313" key="2">
    <source>
        <dbReference type="Proteomes" id="UP000054549"/>
    </source>
</evidence>
<proteinExistence type="predicted"/>
<dbReference type="HOGENOM" id="CLU_2739502_0_0_1"/>
<protein>
    <submittedName>
        <fullName evidence="1">Uncharacterized protein</fullName>
    </submittedName>
</protein>
<dbReference type="InParanoid" id="A0A0C2TAY3"/>
<name>A0A0C2TAY3_AMAMK</name>
<keyword evidence="2" id="KW-1185">Reference proteome</keyword>
<dbReference type="AlphaFoldDB" id="A0A0C2TAY3"/>
<sequence>MRSVLTLEDGLTLPRIFVGHRAQYGGGSTSPSCIKLNSASCKFHQNRSAHLSNRRRATSPMWQGSFALYAV</sequence>
<evidence type="ECO:0000313" key="1">
    <source>
        <dbReference type="EMBL" id="KIL63884.1"/>
    </source>
</evidence>
<gene>
    <name evidence="1" type="ORF">M378DRAFT_163812</name>
</gene>
<organism evidence="1 2">
    <name type="scientific">Amanita muscaria (strain Koide BX008)</name>
    <dbReference type="NCBI Taxonomy" id="946122"/>
    <lineage>
        <taxon>Eukaryota</taxon>
        <taxon>Fungi</taxon>
        <taxon>Dikarya</taxon>
        <taxon>Basidiomycota</taxon>
        <taxon>Agaricomycotina</taxon>
        <taxon>Agaricomycetes</taxon>
        <taxon>Agaricomycetidae</taxon>
        <taxon>Agaricales</taxon>
        <taxon>Pluteineae</taxon>
        <taxon>Amanitaceae</taxon>
        <taxon>Amanita</taxon>
    </lineage>
</organism>
<dbReference type="Proteomes" id="UP000054549">
    <property type="component" value="Unassembled WGS sequence"/>
</dbReference>
<dbReference type="EMBL" id="KN818254">
    <property type="protein sequence ID" value="KIL63884.1"/>
    <property type="molecule type" value="Genomic_DNA"/>
</dbReference>
<accession>A0A0C2TAY3</accession>